<dbReference type="RefSeq" id="WP_380080045.1">
    <property type="nucleotide sequence ID" value="NZ_JBHSGO010000213.1"/>
</dbReference>
<evidence type="ECO:0000313" key="1">
    <source>
        <dbReference type="EMBL" id="MFC4666712.1"/>
    </source>
</evidence>
<comment type="caution">
    <text evidence="1">The sequence shown here is derived from an EMBL/GenBank/DDBJ whole genome shotgun (WGS) entry which is preliminary data.</text>
</comment>
<evidence type="ECO:0000313" key="2">
    <source>
        <dbReference type="Proteomes" id="UP001596020"/>
    </source>
</evidence>
<proteinExistence type="predicted"/>
<dbReference type="Proteomes" id="UP001596020">
    <property type="component" value="Unassembled WGS sequence"/>
</dbReference>
<evidence type="ECO:0008006" key="3">
    <source>
        <dbReference type="Google" id="ProtNLM"/>
    </source>
</evidence>
<sequence>MGILVLLTILLIAIRPGGFVLREAGVSPKEPDHICTFAIFKINPANCLFVWTVKLAQRSIYLLNLTAQTKALKGAQTTLIYTEFPTYRG</sequence>
<protein>
    <recommendedName>
        <fullName evidence="3">Secreted protein</fullName>
    </recommendedName>
</protein>
<name>A0ABV9K9H7_9PORP</name>
<dbReference type="EMBL" id="JBHSGO010000213">
    <property type="protein sequence ID" value="MFC4666712.1"/>
    <property type="molecule type" value="Genomic_DNA"/>
</dbReference>
<gene>
    <name evidence="1" type="ORF">ACFO3G_08905</name>
</gene>
<reference evidence="2" key="1">
    <citation type="journal article" date="2019" name="Int. J. Syst. Evol. Microbiol.">
        <title>The Global Catalogue of Microorganisms (GCM) 10K type strain sequencing project: providing services to taxonomists for standard genome sequencing and annotation.</title>
        <authorList>
            <consortium name="The Broad Institute Genomics Platform"/>
            <consortium name="The Broad Institute Genome Sequencing Center for Infectious Disease"/>
            <person name="Wu L."/>
            <person name="Ma J."/>
        </authorList>
    </citation>
    <scope>NUCLEOTIDE SEQUENCE [LARGE SCALE GENOMIC DNA]</scope>
    <source>
        <strain evidence="2">CGMCC 4.7357</strain>
    </source>
</reference>
<accession>A0ABV9K9H7</accession>
<organism evidence="1 2">
    <name type="scientific">Falsiporphyromonas endometrii</name>
    <dbReference type="NCBI Taxonomy" id="1387297"/>
    <lineage>
        <taxon>Bacteria</taxon>
        <taxon>Pseudomonadati</taxon>
        <taxon>Bacteroidota</taxon>
        <taxon>Bacteroidia</taxon>
        <taxon>Bacteroidales</taxon>
        <taxon>Porphyromonadaceae</taxon>
        <taxon>Falsiporphyromonas</taxon>
    </lineage>
</organism>
<keyword evidence="2" id="KW-1185">Reference proteome</keyword>